<evidence type="ECO:0000256" key="2">
    <source>
        <dbReference type="ARBA" id="ARBA00022475"/>
    </source>
</evidence>
<dbReference type="PANTHER" id="PTHR42770">
    <property type="entry name" value="AMINO ACID TRANSPORTER-RELATED"/>
    <property type="match status" value="1"/>
</dbReference>
<dbReference type="Gene3D" id="1.20.1740.10">
    <property type="entry name" value="Amino acid/polyamine transporter I"/>
    <property type="match status" value="1"/>
</dbReference>
<feature type="transmembrane region" description="Helical" evidence="6">
    <location>
        <begin position="272"/>
        <end position="293"/>
    </location>
</feature>
<evidence type="ECO:0000256" key="4">
    <source>
        <dbReference type="ARBA" id="ARBA00022989"/>
    </source>
</evidence>
<feature type="transmembrane region" description="Helical" evidence="6">
    <location>
        <begin position="193"/>
        <end position="216"/>
    </location>
</feature>
<evidence type="ECO:0000256" key="6">
    <source>
        <dbReference type="SAM" id="Phobius"/>
    </source>
</evidence>
<feature type="transmembrane region" description="Helical" evidence="6">
    <location>
        <begin position="380"/>
        <end position="400"/>
    </location>
</feature>
<keyword evidence="8" id="KW-1185">Reference proteome</keyword>
<keyword evidence="3 6" id="KW-0812">Transmembrane</keyword>
<keyword evidence="2" id="KW-1003">Cell membrane</keyword>
<dbReference type="GO" id="GO:0022857">
    <property type="term" value="F:transmembrane transporter activity"/>
    <property type="evidence" value="ECO:0007669"/>
    <property type="project" value="InterPro"/>
</dbReference>
<proteinExistence type="predicted"/>
<feature type="transmembrane region" description="Helical" evidence="6">
    <location>
        <begin position="160"/>
        <end position="181"/>
    </location>
</feature>
<keyword evidence="5 6" id="KW-0472">Membrane</keyword>
<dbReference type="RefSeq" id="WP_056937966.1">
    <property type="nucleotide sequence ID" value="NZ_AZFN01000031.1"/>
</dbReference>
<feature type="transmembrane region" description="Helical" evidence="6">
    <location>
        <begin position="45"/>
        <end position="65"/>
    </location>
</feature>
<keyword evidence="4 6" id="KW-1133">Transmembrane helix</keyword>
<dbReference type="GO" id="GO:0005886">
    <property type="term" value="C:plasma membrane"/>
    <property type="evidence" value="ECO:0007669"/>
    <property type="project" value="UniProtKB-SubCell"/>
</dbReference>
<dbReference type="Pfam" id="PF13520">
    <property type="entry name" value="AA_permease_2"/>
    <property type="match status" value="1"/>
</dbReference>
<dbReference type="PIRSF" id="PIRSF006060">
    <property type="entry name" value="AA_transporter"/>
    <property type="match status" value="1"/>
</dbReference>
<name>A0A0R1V4Y7_9LACO</name>
<sequence>MSSGSHTSNNKNSISVLGATAIGVGGMMGAGLYTLIGLATNSAGLWLPLSFLIGGAVAAFSVYSYSKLGMKYPSRGGAAQFLLQGFGDGLLAGGMNVFQYLGWIIAMALYATGFAEYFCQLFNLTDSGWIGKAVSIGIIIVVVFVNILGAKQVARAQTTIIACELIILIAFIAIGLTKAHIPTLTSTYQQHPLGVLSAAGLLYVTYEGFGVVTNAAGSMKNPAKQLPIALYCSLGIVMVIYILSSIVVVTTLGINGAIANQGHALADTGRIIFGNLGFIAIGIAALVATASAVNSTMFGDENLALRISKTDEVPEKFGVMTKVGGTWGLFFTALITCAFVVIFPLSAVGQMASLAFLLVYAMVNAGHLRLYHETNANRTLLILSVVLNLALFALLFYQTIADGNVMTWGSVIGLLVLSFLLEWLWRNHTHQNMHWLGPVPNKK</sequence>
<evidence type="ECO:0000256" key="5">
    <source>
        <dbReference type="ARBA" id="ARBA00023136"/>
    </source>
</evidence>
<evidence type="ECO:0000256" key="3">
    <source>
        <dbReference type="ARBA" id="ARBA00022692"/>
    </source>
</evidence>
<dbReference type="Proteomes" id="UP000051739">
    <property type="component" value="Unassembled WGS sequence"/>
</dbReference>
<dbReference type="EMBL" id="AZFN01000031">
    <property type="protein sequence ID" value="KRM00592.1"/>
    <property type="molecule type" value="Genomic_DNA"/>
</dbReference>
<protein>
    <submittedName>
        <fullName evidence="7">Amino acid permease</fullName>
    </submittedName>
</protein>
<feature type="transmembrane region" description="Helical" evidence="6">
    <location>
        <begin position="326"/>
        <end position="345"/>
    </location>
</feature>
<dbReference type="InterPro" id="IPR050367">
    <property type="entry name" value="APC_superfamily"/>
</dbReference>
<dbReference type="AlphaFoldDB" id="A0A0R1V4Y7"/>
<accession>A0A0R1V4Y7</accession>
<dbReference type="InterPro" id="IPR002293">
    <property type="entry name" value="AA/rel_permease1"/>
</dbReference>
<feature type="transmembrane region" description="Helical" evidence="6">
    <location>
        <begin position="129"/>
        <end position="148"/>
    </location>
</feature>
<feature type="transmembrane region" description="Helical" evidence="6">
    <location>
        <begin position="12"/>
        <end position="39"/>
    </location>
</feature>
<reference evidence="7 8" key="1">
    <citation type="journal article" date="2015" name="Genome Announc.">
        <title>Expanding the biotechnology potential of lactobacilli through comparative genomics of 213 strains and associated genera.</title>
        <authorList>
            <person name="Sun Z."/>
            <person name="Harris H.M."/>
            <person name="McCann A."/>
            <person name="Guo C."/>
            <person name="Argimon S."/>
            <person name="Zhang W."/>
            <person name="Yang X."/>
            <person name="Jeffery I.B."/>
            <person name="Cooney J.C."/>
            <person name="Kagawa T.F."/>
            <person name="Liu W."/>
            <person name="Song Y."/>
            <person name="Salvetti E."/>
            <person name="Wrobel A."/>
            <person name="Rasinkangas P."/>
            <person name="Parkhill J."/>
            <person name="Rea M.C."/>
            <person name="O'Sullivan O."/>
            <person name="Ritari J."/>
            <person name="Douillard F.P."/>
            <person name="Paul Ross R."/>
            <person name="Yang R."/>
            <person name="Briner A.E."/>
            <person name="Felis G.E."/>
            <person name="de Vos W.M."/>
            <person name="Barrangou R."/>
            <person name="Klaenhammer T.R."/>
            <person name="Caufield P.W."/>
            <person name="Cui Y."/>
            <person name="Zhang H."/>
            <person name="O'Toole P.W."/>
        </authorList>
    </citation>
    <scope>NUCLEOTIDE SEQUENCE [LARGE SCALE GENOMIC DNA]</scope>
    <source>
        <strain evidence="7 8">DSM 16045</strain>
    </source>
</reference>
<evidence type="ECO:0000256" key="1">
    <source>
        <dbReference type="ARBA" id="ARBA00004651"/>
    </source>
</evidence>
<evidence type="ECO:0000313" key="7">
    <source>
        <dbReference type="EMBL" id="KRM00592.1"/>
    </source>
</evidence>
<feature type="transmembrane region" description="Helical" evidence="6">
    <location>
        <begin position="100"/>
        <end position="123"/>
    </location>
</feature>
<comment type="subcellular location">
    <subcellularLocation>
        <location evidence="1">Cell membrane</location>
        <topology evidence="1">Multi-pass membrane protein</topology>
    </subcellularLocation>
</comment>
<feature type="transmembrane region" description="Helical" evidence="6">
    <location>
        <begin position="351"/>
        <end position="368"/>
    </location>
</feature>
<evidence type="ECO:0000313" key="8">
    <source>
        <dbReference type="Proteomes" id="UP000051739"/>
    </source>
</evidence>
<gene>
    <name evidence="7" type="ORF">FC60_GL001188</name>
</gene>
<dbReference type="PATRIC" id="fig|1423749.3.peg.1212"/>
<organism evidence="7 8">
    <name type="scientific">Limosilactobacillus gastricus DSM 16045</name>
    <dbReference type="NCBI Taxonomy" id="1423749"/>
    <lineage>
        <taxon>Bacteria</taxon>
        <taxon>Bacillati</taxon>
        <taxon>Bacillota</taxon>
        <taxon>Bacilli</taxon>
        <taxon>Lactobacillales</taxon>
        <taxon>Lactobacillaceae</taxon>
        <taxon>Limosilactobacillus</taxon>
    </lineage>
</organism>
<feature type="transmembrane region" description="Helical" evidence="6">
    <location>
        <begin position="406"/>
        <end position="425"/>
    </location>
</feature>
<feature type="transmembrane region" description="Helical" evidence="6">
    <location>
        <begin position="228"/>
        <end position="252"/>
    </location>
</feature>
<dbReference type="PANTHER" id="PTHR42770:SF11">
    <property type="entry name" value="INNER MEMBRANE TRANSPORT PROTEIN YBAT"/>
    <property type="match status" value="1"/>
</dbReference>
<comment type="caution">
    <text evidence="7">The sequence shown here is derived from an EMBL/GenBank/DDBJ whole genome shotgun (WGS) entry which is preliminary data.</text>
</comment>